<proteinExistence type="predicted"/>
<dbReference type="GO" id="GO:0003677">
    <property type="term" value="F:DNA binding"/>
    <property type="evidence" value="ECO:0007669"/>
    <property type="project" value="InterPro"/>
</dbReference>
<dbReference type="Gene3D" id="1.10.260.40">
    <property type="entry name" value="lambda repressor-like DNA-binding domains"/>
    <property type="match status" value="1"/>
</dbReference>
<evidence type="ECO:0000313" key="2">
    <source>
        <dbReference type="EMBL" id="ABZ00694.1"/>
    </source>
</evidence>
<sequence>MKEELAATLRVIRQLKGARYEAISGAISPKHLSMIERGDAQPTLPTLLKLSESLGISVLTLLALCLAVRDQKLPDMEIEQAHHELGELAALGALEIIKANLPDGALTKRARGTKADAERVSAVQALKQQGKTQAEAARELGLPTSTVHRYWTKS</sequence>
<dbReference type="InterPro" id="IPR001387">
    <property type="entry name" value="Cro/C1-type_HTH"/>
</dbReference>
<evidence type="ECO:0000313" key="3">
    <source>
        <dbReference type="Proteomes" id="UP000002157"/>
    </source>
</evidence>
<dbReference type="SUPFAM" id="SSF47413">
    <property type="entry name" value="lambda repressor-like DNA-binding domains"/>
    <property type="match status" value="1"/>
</dbReference>
<protein>
    <submittedName>
        <fullName evidence="2">Transcriptional regulator, Fis family</fullName>
    </submittedName>
</protein>
<dbReference type="KEGG" id="ppg:PputGB1_4807"/>
<dbReference type="PROSITE" id="PS50943">
    <property type="entry name" value="HTH_CROC1"/>
    <property type="match status" value="1"/>
</dbReference>
<dbReference type="InterPro" id="IPR010982">
    <property type="entry name" value="Lambda_DNA-bd_dom_sf"/>
</dbReference>
<dbReference type="AlphaFoldDB" id="B0KJ04"/>
<name>B0KJ04_PSEPG</name>
<dbReference type="SMART" id="SM00530">
    <property type="entry name" value="HTH_XRE"/>
    <property type="match status" value="1"/>
</dbReference>
<gene>
    <name evidence="2" type="ordered locus">PputGB1_4807</name>
</gene>
<dbReference type="Pfam" id="PF13384">
    <property type="entry name" value="HTH_23"/>
    <property type="match status" value="1"/>
</dbReference>
<dbReference type="EMBL" id="CP000926">
    <property type="protein sequence ID" value="ABZ00694.1"/>
    <property type="molecule type" value="Genomic_DNA"/>
</dbReference>
<organism evidence="2 3">
    <name type="scientific">Pseudomonas putida (strain GB-1)</name>
    <dbReference type="NCBI Taxonomy" id="76869"/>
    <lineage>
        <taxon>Bacteria</taxon>
        <taxon>Pseudomonadati</taxon>
        <taxon>Pseudomonadota</taxon>
        <taxon>Gammaproteobacteria</taxon>
        <taxon>Pseudomonadales</taxon>
        <taxon>Pseudomonadaceae</taxon>
        <taxon>Pseudomonas</taxon>
    </lineage>
</organism>
<feature type="domain" description="HTH cro/C1-type" evidence="1">
    <location>
        <begin position="27"/>
        <end position="61"/>
    </location>
</feature>
<dbReference type="HOGENOM" id="CLU_066192_35_1_6"/>
<dbReference type="Proteomes" id="UP000002157">
    <property type="component" value="Chromosome"/>
</dbReference>
<evidence type="ECO:0000259" key="1">
    <source>
        <dbReference type="PROSITE" id="PS50943"/>
    </source>
</evidence>
<reference evidence="2 3" key="1">
    <citation type="submission" date="2008-01" db="EMBL/GenBank/DDBJ databases">
        <title>Complete sequence of Pseudomonas putida GB-1.</title>
        <authorList>
            <consortium name="US DOE Joint Genome Institute"/>
            <person name="Copeland A."/>
            <person name="Lucas S."/>
            <person name="Lapidus A."/>
            <person name="Barry K."/>
            <person name="Glavina del Rio T."/>
            <person name="Dalin E."/>
            <person name="Tice H."/>
            <person name="Pitluck S."/>
            <person name="Bruce D."/>
            <person name="Goodwin L."/>
            <person name="Chertkov O."/>
            <person name="Brettin T."/>
            <person name="Detter J.C."/>
            <person name="Han C."/>
            <person name="Kuske C.R."/>
            <person name="Schmutz J."/>
            <person name="Larimer F."/>
            <person name="Land M."/>
            <person name="Hauser L."/>
            <person name="Kyrpides N."/>
            <person name="Kim E."/>
            <person name="McCarthy J.K."/>
            <person name="Richardson P."/>
        </authorList>
    </citation>
    <scope>NUCLEOTIDE SEQUENCE [LARGE SCALE GENOMIC DNA]</scope>
    <source>
        <strain evidence="2 3">GB-1</strain>
    </source>
</reference>
<accession>B0KJ04</accession>
<dbReference type="Pfam" id="PF01381">
    <property type="entry name" value="HTH_3"/>
    <property type="match status" value="1"/>
</dbReference>
<dbReference type="CDD" id="cd00093">
    <property type="entry name" value="HTH_XRE"/>
    <property type="match status" value="1"/>
</dbReference>